<dbReference type="EMBL" id="DQVM01000090">
    <property type="protein sequence ID" value="HIQ29847.1"/>
    <property type="molecule type" value="Genomic_DNA"/>
</dbReference>
<gene>
    <name evidence="2" type="ORF">EYH45_04705</name>
</gene>
<evidence type="ECO:0000313" key="2">
    <source>
        <dbReference type="EMBL" id="HIQ29847.1"/>
    </source>
</evidence>
<protein>
    <submittedName>
        <fullName evidence="2">Uncharacterized protein</fullName>
    </submittedName>
</protein>
<organism evidence="2 3">
    <name type="scientific">Caldiarchaeum subterraneum</name>
    <dbReference type="NCBI Taxonomy" id="311458"/>
    <lineage>
        <taxon>Archaea</taxon>
        <taxon>Nitrososphaerota</taxon>
        <taxon>Candidatus Caldarchaeales</taxon>
        <taxon>Candidatus Caldarchaeaceae</taxon>
        <taxon>Candidatus Caldarchaeum</taxon>
    </lineage>
</organism>
<dbReference type="AlphaFoldDB" id="A0A832ZVW4"/>
<name>A0A832ZVW4_CALS0</name>
<dbReference type="Proteomes" id="UP000608579">
    <property type="component" value="Unassembled WGS sequence"/>
</dbReference>
<reference evidence="2" key="1">
    <citation type="journal article" date="2020" name="ISME J.">
        <title>Gammaproteobacteria mediating utilization of methyl-, sulfur- and petroleum organic compounds in deep ocean hydrothermal plumes.</title>
        <authorList>
            <person name="Zhou Z."/>
            <person name="Liu Y."/>
            <person name="Pan J."/>
            <person name="Cron B.R."/>
            <person name="Toner B.M."/>
            <person name="Anantharaman K."/>
            <person name="Breier J.A."/>
            <person name="Dick G.J."/>
            <person name="Li M."/>
        </authorList>
    </citation>
    <scope>NUCLEOTIDE SEQUENCE</scope>
    <source>
        <strain evidence="2">SZUA-1515</strain>
    </source>
</reference>
<keyword evidence="1" id="KW-0472">Membrane</keyword>
<sequence length="890" mass="103284">MDEDVIAWGFNMRMKIRIITIVFAILLLTPLMLVQVALAGHENPFQFSFYPHEIRFFKAKPDEVTNLIYETTDTPVVKGLHIYLEPLSYEENKQITSSKNIKSLKAIDKIYTILINIPSERTNPLSLYEFRRSILRYLVDREEISKNIAGSEPLFIPITRFHAEYRYVVNIDNEIRSRWKYSENLLRQSINKYLEVSGAVYQDGKITIRNKQVSLSIYSPKNDEIALAISSYIKEKLENIGFKIHTLDYKKEEADILINIYDYQNLTFYNLRNINGIYVGFERYKGIFLASIIYHNIATQHDELFKASSLSEQEYASLLQNFIKEGIEKSNEQPILLTYSYYVYNDDFDQGIENMVRSPLTGPLTDVFYRTVKLRLFPWNGWLLVGLNTDKQTYYNPILGFDDAWGKHLWMAMSDSAVVFQPYNTSVEPNRVVLVSVETSKGIKVPQDALVIDLSSGRFIEAGEGKQSRAKIVYRVLFSNFHHDEYMSIADILYSYYFLMEWISKTSDSDKKYDPELASIIGDRIKNLVGLKILKVEKKDIVIPGSFNGTRLTPWIEVYLNYSSYEIDSLVSYIPPWTTVPWELLVLMEEVAIEGKVAFSRTKASTDNIPLLDLVKGKSVNVLEKKLEELRMKNYIPKPLRGIVSEEEARKRWDALKKWYDEYGHFLVTNGPYMLTKSTNDMDILTVIRLPTYPLGVGSYDHLSIPRHSLIKKVYVNNNEVSQRELILLENNVDVNISLVVEVEEVRRFARNFTKIWRPSHMAEVMYYITGEHGNLIELGYALKSDEKGIYVIELKNMPSGVYNLNIVSTTRTKYFSQPYVVNYMQPDYFSFQIKIPEGREQQGEVTISMAEERNKAAPKFDIMIIIMYLAILGAISIVLFIIFNRVRHM</sequence>
<comment type="caution">
    <text evidence="2">The sequence shown here is derived from an EMBL/GenBank/DDBJ whole genome shotgun (WGS) entry which is preliminary data.</text>
</comment>
<proteinExistence type="predicted"/>
<accession>A0A832ZVW4</accession>
<feature type="transmembrane region" description="Helical" evidence="1">
    <location>
        <begin position="863"/>
        <end position="884"/>
    </location>
</feature>
<evidence type="ECO:0000256" key="1">
    <source>
        <dbReference type="SAM" id="Phobius"/>
    </source>
</evidence>
<keyword evidence="1" id="KW-1133">Transmembrane helix</keyword>
<dbReference type="Gene3D" id="3.10.105.10">
    <property type="entry name" value="Dipeptide-binding Protein, Domain 3"/>
    <property type="match status" value="1"/>
</dbReference>
<keyword evidence="1" id="KW-0812">Transmembrane</keyword>
<evidence type="ECO:0000313" key="3">
    <source>
        <dbReference type="Proteomes" id="UP000608579"/>
    </source>
</evidence>